<reference evidence="1 2" key="1">
    <citation type="submission" date="2007-01" db="EMBL/GenBank/DDBJ databases">
        <authorList>
            <person name="Haygood M."/>
            <person name="Podell S."/>
            <person name="Anderson C."/>
            <person name="Hopkinson B."/>
            <person name="Roe K."/>
            <person name="Barbeau K."/>
            <person name="Gaasterland T."/>
            <person name="Ferriera S."/>
            <person name="Johnson J."/>
            <person name="Kravitz S."/>
            <person name="Beeson K."/>
            <person name="Sutton G."/>
            <person name="Rogers Y.-H."/>
            <person name="Friedman R."/>
            <person name="Frazier M."/>
            <person name="Venter J.C."/>
        </authorList>
    </citation>
    <scope>NUCLEOTIDE SEQUENCE [LARGE SCALE GENOMIC DNA]</scope>
    <source>
        <strain evidence="1 2">ATCC 23134</strain>
    </source>
</reference>
<dbReference type="EMBL" id="AAWS01000045">
    <property type="protein sequence ID" value="EAY25616.1"/>
    <property type="molecule type" value="Genomic_DNA"/>
</dbReference>
<name>A1ZVB8_MICM2</name>
<accession>A1ZVB8</accession>
<dbReference type="Proteomes" id="UP000004095">
    <property type="component" value="Unassembled WGS sequence"/>
</dbReference>
<evidence type="ECO:0000313" key="2">
    <source>
        <dbReference type="Proteomes" id="UP000004095"/>
    </source>
</evidence>
<evidence type="ECO:0000313" key="1">
    <source>
        <dbReference type="EMBL" id="EAY25616.1"/>
    </source>
</evidence>
<dbReference type="AlphaFoldDB" id="A1ZVB8"/>
<proteinExistence type="predicted"/>
<sequence length="49" mass="5390">MLTLGVSIDGVFTHFSLIYQEENLQRLSETSKSSSKACEALGRISQKAD</sequence>
<organism evidence="1 2">
    <name type="scientific">Microscilla marina ATCC 23134</name>
    <dbReference type="NCBI Taxonomy" id="313606"/>
    <lineage>
        <taxon>Bacteria</taxon>
        <taxon>Pseudomonadati</taxon>
        <taxon>Bacteroidota</taxon>
        <taxon>Cytophagia</taxon>
        <taxon>Cytophagales</taxon>
        <taxon>Microscillaceae</taxon>
        <taxon>Microscilla</taxon>
    </lineage>
</organism>
<gene>
    <name evidence="1" type="ORF">M23134_07267</name>
</gene>
<keyword evidence="2" id="KW-1185">Reference proteome</keyword>
<protein>
    <submittedName>
        <fullName evidence="1">Uncharacterized protein</fullName>
    </submittedName>
</protein>
<comment type="caution">
    <text evidence="1">The sequence shown here is derived from an EMBL/GenBank/DDBJ whole genome shotgun (WGS) entry which is preliminary data.</text>
</comment>